<dbReference type="STRING" id="4096.A0A1U7XTW9"/>
<reference evidence="5" key="2">
    <citation type="submission" date="2025-08" db="UniProtKB">
        <authorList>
            <consortium name="RefSeq"/>
        </authorList>
    </citation>
    <scope>IDENTIFICATION</scope>
    <source>
        <tissue evidence="5">Leaf</tissue>
    </source>
</reference>
<dbReference type="eggNOG" id="ENOG502S91T">
    <property type="taxonomic scope" value="Eukaryota"/>
</dbReference>
<evidence type="ECO:0000313" key="4">
    <source>
        <dbReference type="Proteomes" id="UP000189701"/>
    </source>
</evidence>
<keyword evidence="2" id="KW-0430">Lectin</keyword>
<feature type="domain" description="Jacalin-type lectin" evidence="3">
    <location>
        <begin position="117"/>
        <end position="259"/>
    </location>
</feature>
<dbReference type="AlphaFoldDB" id="A0A1U7XTW9"/>
<evidence type="ECO:0000313" key="5">
    <source>
        <dbReference type="RefSeq" id="XP_009793081.1"/>
    </source>
</evidence>
<gene>
    <name evidence="5" type="primary">LOC104239999</name>
</gene>
<dbReference type="PROSITE" id="PS51752">
    <property type="entry name" value="JACALIN_LECTIN"/>
    <property type="match status" value="1"/>
</dbReference>
<organism evidence="4 5">
    <name type="scientific">Nicotiana sylvestris</name>
    <name type="common">Wood tobacco</name>
    <name type="synonym">South American tobacco</name>
    <dbReference type="NCBI Taxonomy" id="4096"/>
    <lineage>
        <taxon>Eukaryota</taxon>
        <taxon>Viridiplantae</taxon>
        <taxon>Streptophyta</taxon>
        <taxon>Embryophyta</taxon>
        <taxon>Tracheophyta</taxon>
        <taxon>Spermatophyta</taxon>
        <taxon>Magnoliopsida</taxon>
        <taxon>eudicotyledons</taxon>
        <taxon>Gunneridae</taxon>
        <taxon>Pentapetalae</taxon>
        <taxon>asterids</taxon>
        <taxon>lamiids</taxon>
        <taxon>Solanales</taxon>
        <taxon>Solanaceae</taxon>
        <taxon>Nicotianoideae</taxon>
        <taxon>Nicotianeae</taxon>
        <taxon>Nicotiana</taxon>
    </lineage>
</organism>
<evidence type="ECO:0000259" key="3">
    <source>
        <dbReference type="PROSITE" id="PS51752"/>
    </source>
</evidence>
<dbReference type="OrthoDB" id="581739at2759"/>
<dbReference type="Pfam" id="PF01419">
    <property type="entry name" value="Jacalin"/>
    <property type="match status" value="1"/>
</dbReference>
<dbReference type="SMART" id="SM00915">
    <property type="entry name" value="Jacalin"/>
    <property type="match status" value="1"/>
</dbReference>
<proteinExistence type="inferred from homology"/>
<dbReference type="PANTHER" id="PTHR47293:SF60">
    <property type="entry name" value="INACTIVE PROTEIN RESTRICTED TEV MOVEMENT 1-LIKE"/>
    <property type="match status" value="1"/>
</dbReference>
<dbReference type="InterPro" id="IPR001229">
    <property type="entry name" value="Jacalin-like_lectin_dom"/>
</dbReference>
<dbReference type="Gene3D" id="2.100.10.30">
    <property type="entry name" value="Jacalin-like lectin domain"/>
    <property type="match status" value="1"/>
</dbReference>
<dbReference type="SUPFAM" id="SSF51101">
    <property type="entry name" value="Mannose-binding lectins"/>
    <property type="match status" value="1"/>
</dbReference>
<comment type="similarity">
    <text evidence="1">Belongs to the jacalin lectin family.</text>
</comment>
<reference evidence="4" key="1">
    <citation type="journal article" date="2013" name="Genome Biol.">
        <title>Reference genomes and transcriptomes of Nicotiana sylvestris and Nicotiana tomentosiformis.</title>
        <authorList>
            <person name="Sierro N."/>
            <person name="Battey J.N."/>
            <person name="Ouadi S."/>
            <person name="Bovet L."/>
            <person name="Goepfert S."/>
            <person name="Bakaher N."/>
            <person name="Peitsch M.C."/>
            <person name="Ivanov N.V."/>
        </authorList>
    </citation>
    <scope>NUCLEOTIDE SEQUENCE [LARGE SCALE GENOMIC DNA]</scope>
</reference>
<dbReference type="RefSeq" id="XP_009793081.1">
    <property type="nucleotide sequence ID" value="XM_009794779.1"/>
</dbReference>
<accession>A0A1U7XTW9</accession>
<keyword evidence="4" id="KW-1185">Reference proteome</keyword>
<dbReference type="InterPro" id="IPR036404">
    <property type="entry name" value="Jacalin-like_lectin_dom_sf"/>
</dbReference>
<name>A0A1U7XTW9_NICSY</name>
<dbReference type="PANTHER" id="PTHR47293">
    <property type="entry name" value="JACALIN-RELATED LECTIN 3"/>
    <property type="match status" value="1"/>
</dbReference>
<evidence type="ECO:0000256" key="1">
    <source>
        <dbReference type="ARBA" id="ARBA00006568"/>
    </source>
</evidence>
<dbReference type="GO" id="GO:0030246">
    <property type="term" value="F:carbohydrate binding"/>
    <property type="evidence" value="ECO:0007669"/>
    <property type="project" value="UniProtKB-KW"/>
</dbReference>
<evidence type="ECO:0000256" key="2">
    <source>
        <dbReference type="ARBA" id="ARBA00022734"/>
    </source>
</evidence>
<protein>
    <submittedName>
        <fullName evidence="5">Jacalin-related lectin 3-like</fullName>
    </submittedName>
</protein>
<dbReference type="Proteomes" id="UP000189701">
    <property type="component" value="Unplaced"/>
</dbReference>
<sequence>MVEKRYLSYLEYVRDSSIEVPSVDSVPVVREFPEVFTSNLSAVEFAVYGISAPVDWGLHVQRHMCGSLVAVAKKGLDEQRPQKRTADQNIVSADHGYLKCRERPEELIERKKREYGYDQCWPSGGRGGTIWDEKGRNQVAGIYVYYNEFSVLALQFLFYENGNLVMSNRHGFVDGSENYSAVIFDYPSEYFTSISGSLGPCRTLTSIIFRTNKDSYGPFGTPSTGDQEFNFYIGRSLFGGFYGSRNGDGINGIGVYVKNITSSMINPKDDPQVKVEKEED</sequence>